<evidence type="ECO:0000313" key="3">
    <source>
        <dbReference type="Proteomes" id="UP001500840"/>
    </source>
</evidence>
<gene>
    <name evidence="2" type="ORF">GCM10023156_56680</name>
</gene>
<protein>
    <recommendedName>
        <fullName evidence="4">Secreted protein</fullName>
    </recommendedName>
</protein>
<comment type="caution">
    <text evidence="2">The sequence shown here is derived from an EMBL/GenBank/DDBJ whole genome shotgun (WGS) entry which is preliminary data.</text>
</comment>
<proteinExistence type="predicted"/>
<dbReference type="EMBL" id="BAABGA010000082">
    <property type="protein sequence ID" value="GAA4467048.1"/>
    <property type="molecule type" value="Genomic_DNA"/>
</dbReference>
<dbReference type="Proteomes" id="UP001500840">
    <property type="component" value="Unassembled WGS sequence"/>
</dbReference>
<accession>A0ABP8NKU8</accession>
<dbReference type="RefSeq" id="WP_345327071.1">
    <property type="nucleotide sequence ID" value="NZ_BAABGA010000082.1"/>
</dbReference>
<keyword evidence="1" id="KW-0732">Signal</keyword>
<sequence length="61" mass="6262">MKRLLSLMILFTGFTIIAVPGCGSGGTNTSVTEDADAQAIADYEAAIKAEEDAMKGNAPGK</sequence>
<reference evidence="3" key="1">
    <citation type="journal article" date="2019" name="Int. J. Syst. Evol. Microbiol.">
        <title>The Global Catalogue of Microorganisms (GCM) 10K type strain sequencing project: providing services to taxonomists for standard genome sequencing and annotation.</title>
        <authorList>
            <consortium name="The Broad Institute Genomics Platform"/>
            <consortium name="The Broad Institute Genome Sequencing Center for Infectious Disease"/>
            <person name="Wu L."/>
            <person name="Ma J."/>
        </authorList>
    </citation>
    <scope>NUCLEOTIDE SEQUENCE [LARGE SCALE GENOMIC DNA]</scope>
    <source>
        <strain evidence="3">JCM 17759</strain>
    </source>
</reference>
<organism evidence="2 3">
    <name type="scientific">Novipirellula rosea</name>
    <dbReference type="NCBI Taxonomy" id="1031540"/>
    <lineage>
        <taxon>Bacteria</taxon>
        <taxon>Pseudomonadati</taxon>
        <taxon>Planctomycetota</taxon>
        <taxon>Planctomycetia</taxon>
        <taxon>Pirellulales</taxon>
        <taxon>Pirellulaceae</taxon>
        <taxon>Novipirellula</taxon>
    </lineage>
</organism>
<name>A0ABP8NKU8_9BACT</name>
<feature type="signal peptide" evidence="1">
    <location>
        <begin position="1"/>
        <end position="18"/>
    </location>
</feature>
<evidence type="ECO:0000256" key="1">
    <source>
        <dbReference type="SAM" id="SignalP"/>
    </source>
</evidence>
<keyword evidence="3" id="KW-1185">Reference proteome</keyword>
<evidence type="ECO:0008006" key="4">
    <source>
        <dbReference type="Google" id="ProtNLM"/>
    </source>
</evidence>
<evidence type="ECO:0000313" key="2">
    <source>
        <dbReference type="EMBL" id="GAA4467048.1"/>
    </source>
</evidence>
<feature type="chain" id="PRO_5046061004" description="Secreted protein" evidence="1">
    <location>
        <begin position="19"/>
        <end position="61"/>
    </location>
</feature>